<dbReference type="Gene3D" id="3.50.50.60">
    <property type="entry name" value="FAD/NAD(P)-binding domain"/>
    <property type="match status" value="1"/>
</dbReference>
<dbReference type="PIRSF" id="PIRSF000332">
    <property type="entry name" value="FMO"/>
    <property type="match status" value="1"/>
</dbReference>
<dbReference type="EMBL" id="QTJU01000003">
    <property type="protein sequence ID" value="RFM28295.1"/>
    <property type="molecule type" value="Genomic_DNA"/>
</dbReference>
<dbReference type="InterPro" id="IPR000960">
    <property type="entry name" value="Flavin_mOase"/>
</dbReference>
<dbReference type="GO" id="GO:0050660">
    <property type="term" value="F:flavin adenine dinucleotide binding"/>
    <property type="evidence" value="ECO:0007669"/>
    <property type="project" value="InterPro"/>
</dbReference>
<dbReference type="GO" id="GO:0050661">
    <property type="term" value="F:NADP binding"/>
    <property type="evidence" value="ECO:0007669"/>
    <property type="project" value="InterPro"/>
</dbReference>
<dbReference type="AlphaFoldDB" id="A0A3E1NK24"/>
<dbReference type="OrthoDB" id="9778740at2"/>
<evidence type="ECO:0000256" key="1">
    <source>
        <dbReference type="ARBA" id="ARBA00023002"/>
    </source>
</evidence>
<keyword evidence="1" id="KW-0560">Oxidoreductase</keyword>
<dbReference type="Proteomes" id="UP000261284">
    <property type="component" value="Unassembled WGS sequence"/>
</dbReference>
<keyword evidence="3" id="KW-1185">Reference proteome</keyword>
<dbReference type="PRINTS" id="PR00469">
    <property type="entry name" value="PNDRDTASEII"/>
</dbReference>
<proteinExistence type="predicted"/>
<dbReference type="InterPro" id="IPR050982">
    <property type="entry name" value="Auxin_biosynth/cation_transpt"/>
</dbReference>
<accession>A0A3E1NK24</accession>
<comment type="caution">
    <text evidence="2">The sequence shown here is derived from an EMBL/GenBank/DDBJ whole genome shotgun (WGS) entry which is preliminary data.</text>
</comment>
<dbReference type="Pfam" id="PF13738">
    <property type="entry name" value="Pyr_redox_3"/>
    <property type="match status" value="1"/>
</dbReference>
<dbReference type="PANTHER" id="PTHR43539:SF78">
    <property type="entry name" value="FLAVIN-CONTAINING MONOOXYGENASE"/>
    <property type="match status" value="1"/>
</dbReference>
<reference evidence="2 3" key="1">
    <citation type="submission" date="2018-08" db="EMBL/GenBank/DDBJ databases">
        <title>Chitinophagaceae sp. K23C18032701, a novel bacterium isolated from forest soil.</title>
        <authorList>
            <person name="Wang C."/>
        </authorList>
    </citation>
    <scope>NUCLEOTIDE SEQUENCE [LARGE SCALE GENOMIC DNA]</scope>
    <source>
        <strain evidence="2 3">K23C18032701</strain>
    </source>
</reference>
<organism evidence="2 3">
    <name type="scientific">Deminuibacter soli</name>
    <dbReference type="NCBI Taxonomy" id="2291815"/>
    <lineage>
        <taxon>Bacteria</taxon>
        <taxon>Pseudomonadati</taxon>
        <taxon>Bacteroidota</taxon>
        <taxon>Chitinophagia</taxon>
        <taxon>Chitinophagales</taxon>
        <taxon>Chitinophagaceae</taxon>
        <taxon>Deminuibacter</taxon>
    </lineage>
</organism>
<evidence type="ECO:0000313" key="3">
    <source>
        <dbReference type="Proteomes" id="UP000261284"/>
    </source>
</evidence>
<name>A0A3E1NK24_9BACT</name>
<evidence type="ECO:0000313" key="2">
    <source>
        <dbReference type="EMBL" id="RFM28295.1"/>
    </source>
</evidence>
<dbReference type="InterPro" id="IPR036188">
    <property type="entry name" value="FAD/NAD-bd_sf"/>
</dbReference>
<dbReference type="PANTHER" id="PTHR43539">
    <property type="entry name" value="FLAVIN-BINDING MONOOXYGENASE-LIKE PROTEIN (AFU_ORTHOLOGUE AFUA_4G09220)"/>
    <property type="match status" value="1"/>
</dbReference>
<dbReference type="RefSeq" id="WP_116847541.1">
    <property type="nucleotide sequence ID" value="NZ_QTJU01000003.1"/>
</dbReference>
<protein>
    <submittedName>
        <fullName evidence="2">NAD(P)/FAD-dependent oxidoreductase</fullName>
    </submittedName>
</protein>
<dbReference type="GO" id="GO:0004497">
    <property type="term" value="F:monooxygenase activity"/>
    <property type="evidence" value="ECO:0007669"/>
    <property type="project" value="TreeGrafter"/>
</dbReference>
<gene>
    <name evidence="2" type="ORF">DXN05_12345</name>
</gene>
<sequence length="376" mass="41920">MDVTQTHTLIVGASISGLACAACLQQHGIKHTIIEQHDKVATPWRNHYERLHLHTSKRLSNLPFKSFHKNIPRYPSRQQVVDYLDSYSKAFNIQPLFNTTAIAVKKEAGHWVTQTSNGIIQSSCVIMATGAFGKPLAFECNGLNTFTGRVLHSYAYQTGRDFSGQQVLVVGFGNSACEIAIDLYEQKAYPSMSVRSAVNVVPRDVLGIPVLALSLLMRRLPPRTADQLNAPLLKWLTGDITKLGLRSMPYGPLEQIQKDGHAPVLDIGTLQHIRDGHIHIYPAIDHIRGNTVYFTDGREAQFDAIVTAIGYYRDYAAIVSVDQYRFDDLRASVDKQQHFGEDGLYFCGYWISPTGQIREIASDARKIAAHIAAQTR</sequence>
<dbReference type="SUPFAM" id="SSF51905">
    <property type="entry name" value="FAD/NAD(P)-binding domain"/>
    <property type="match status" value="2"/>
</dbReference>